<proteinExistence type="predicted"/>
<gene>
    <name evidence="1" type="ORF">FC90_GL000325</name>
</gene>
<dbReference type="RefSeq" id="WP_057908062.1">
    <property type="nucleotide sequence ID" value="NZ_AYZB01000020.1"/>
</dbReference>
<sequence>MSVYYLKPEKTVNEIINTIHAGIASMQYFEKMDNICAEIGFDFDDAILLQQIKQLSKNHSADLAHLAQNGITAAAVQRLKTVGLLLFVQDNEVSQSYVILSRKALTGLQAIAASYRQASVDLVPALDSRDVERVKAAADKIFRKYE</sequence>
<protein>
    <submittedName>
        <fullName evidence="1">Uncharacterized protein</fullName>
    </submittedName>
</protein>
<comment type="caution">
    <text evidence="1">The sequence shown here is derived from an EMBL/GenBank/DDBJ whole genome shotgun (WGS) entry which is preliminary data.</text>
</comment>
<name>A0AA89I7Z3_9LACO</name>
<dbReference type="Proteomes" id="UP000050823">
    <property type="component" value="Unassembled WGS sequence"/>
</dbReference>
<dbReference type="AlphaFoldDB" id="A0AA89I7Z3"/>
<accession>A0AA89I7Z3</accession>
<dbReference type="EMBL" id="AYZB01000020">
    <property type="protein sequence ID" value="KRM23371.1"/>
    <property type="molecule type" value="Genomic_DNA"/>
</dbReference>
<reference evidence="1 2" key="1">
    <citation type="journal article" date="2015" name="Genome Announc.">
        <title>Expanding the biotechnology potential of lactobacilli through comparative genomics of 213 strains and associated genera.</title>
        <authorList>
            <person name="Sun Z."/>
            <person name="Harris H.M."/>
            <person name="McCann A."/>
            <person name="Guo C."/>
            <person name="Argimon S."/>
            <person name="Zhang W."/>
            <person name="Yang X."/>
            <person name="Jeffery I.B."/>
            <person name="Cooney J.C."/>
            <person name="Kagawa T.F."/>
            <person name="Liu W."/>
            <person name="Song Y."/>
            <person name="Salvetti E."/>
            <person name="Wrobel A."/>
            <person name="Rasinkangas P."/>
            <person name="Parkhill J."/>
            <person name="Rea M.C."/>
            <person name="O'Sullivan O."/>
            <person name="Ritari J."/>
            <person name="Douillard F.P."/>
            <person name="Paul Ross R."/>
            <person name="Yang R."/>
            <person name="Briner A.E."/>
            <person name="Felis G.E."/>
            <person name="de Vos W.M."/>
            <person name="Barrangou R."/>
            <person name="Klaenhammer T.R."/>
            <person name="Caufield P.W."/>
            <person name="Cui Y."/>
            <person name="Zhang H."/>
            <person name="O'Toole P.W."/>
        </authorList>
    </citation>
    <scope>NUCLEOTIDE SEQUENCE [LARGE SCALE GENOMIC DNA]</scope>
    <source>
        <strain evidence="1 2">DSM 20719</strain>
    </source>
</reference>
<evidence type="ECO:0000313" key="2">
    <source>
        <dbReference type="Proteomes" id="UP000050823"/>
    </source>
</evidence>
<evidence type="ECO:0000313" key="1">
    <source>
        <dbReference type="EMBL" id="KRM23371.1"/>
    </source>
</evidence>
<organism evidence="1 2">
    <name type="scientific">Latilactobacillus graminis DSM 20719</name>
    <dbReference type="NCBI Taxonomy" id="1423752"/>
    <lineage>
        <taxon>Bacteria</taxon>
        <taxon>Bacillati</taxon>
        <taxon>Bacillota</taxon>
        <taxon>Bacilli</taxon>
        <taxon>Lactobacillales</taxon>
        <taxon>Lactobacillaceae</taxon>
        <taxon>Latilactobacillus</taxon>
    </lineage>
</organism>